<reference evidence="2" key="1">
    <citation type="journal article" date="2017" name="Gigascience">
        <title>The first near-complete assembly of the hexaploid bread wheat genome, Triticum aestivum.</title>
        <authorList>
            <person name="Zimin A.V."/>
            <person name="Puiu D."/>
            <person name="Hall R."/>
            <person name="Kingan S."/>
            <person name="Clavijo B.J."/>
            <person name="Salzberg S.L."/>
        </authorList>
    </citation>
    <scope>NUCLEOTIDE SEQUENCE</scope>
    <source>
        <tissue evidence="2">Leaf</tissue>
    </source>
</reference>
<name>A0A9R1LKR3_WHEAT</name>
<sequence length="614" mass="67125">MSVTADPAGAGAGDGDRSRGGWSFWNMQRNRGLSAASTSTNWVLSATTKNEGYSIWTSAGGEWRPRPTDAHAPAYYHDLAELYLEAARRLPIADIPYLADCISISGLAVGLADPVTNIVLTTINAFAKRPSYVRPLKPDDALEKISKKTTFVVGARDSRTGLIKFLLCYFRNLTQDQAEKCLDVAGHHLPLAVRLVEVGRWGSESEVVPLLQPDAARTRTALRQAAKCSNTDGLVRLMTWRYPRRLLDPVLDDLRGGKQLTADCIYKICDLLRCSWPPEPTPAPTPGVYRDNSGNVTTITKIRKDVFATTTVSKDLVATTTITSTCPSNGDCARDDGVHLSTELGTEISSGVNSTTAESAPRENPDFLPLLKMSLLDTVHGFYIDALGILPSQALRDRHLLRAVLTAGHCYGPWDPVSNIILNSIWYDAVFPLSDDVANQIGAADILDARSMTRVESCSLDGLVAFVRYTYSISEQEAVVLLCQHRFNLSYMLQGPKKIFFNLASAVLVAKHPQPAAFGDFLNSLTPAKLVRLRSLVSDRGLGYVLSGDTLVRLKKMLTNGITCVAAAAVQSMAPDLPQSALETLSARRETFKSQQDYVRTKLESLLLDYGRNK</sequence>
<feature type="domain" description="PIR2-like helical" evidence="1">
    <location>
        <begin position="79"/>
        <end position="197"/>
    </location>
</feature>
<feature type="non-terminal residue" evidence="2">
    <location>
        <position position="614"/>
    </location>
</feature>
<dbReference type="Proteomes" id="UP000815260">
    <property type="component" value="Chromosome 6D"/>
</dbReference>
<dbReference type="OrthoDB" id="607685at2759"/>
<protein>
    <recommendedName>
        <fullName evidence="1">PIR2-like helical domain-containing protein</fullName>
    </recommendedName>
</protein>
<proteinExistence type="predicted"/>
<feature type="domain" description="PIR2-like helical" evidence="1">
    <location>
        <begin position="377"/>
        <end position="490"/>
    </location>
</feature>
<comment type="caution">
    <text evidence="2">The sequence shown here is derived from an EMBL/GenBank/DDBJ whole genome shotgun (WGS) entry which is preliminary data.</text>
</comment>
<reference evidence="2" key="2">
    <citation type="submission" date="2020-03" db="EMBL/GenBank/DDBJ databases">
        <title>The second near-complete assembly of the hexaploid bread wheat (Triticum aestivum) genome.</title>
        <authorList>
            <person name="Zimin A.V."/>
            <person name="Puiu D."/>
            <person name="Shumante A."/>
            <person name="Alonge M."/>
            <person name="Salzberg S.L."/>
        </authorList>
    </citation>
    <scope>NUCLEOTIDE SEQUENCE</scope>
    <source>
        <tissue evidence="2">Leaf</tissue>
    </source>
</reference>
<evidence type="ECO:0000313" key="2">
    <source>
        <dbReference type="EMBL" id="KAF7090664.1"/>
    </source>
</evidence>
<dbReference type="PANTHER" id="PTHR33120">
    <property type="entry name" value="EXPRESSED PROTEIN-RELATED"/>
    <property type="match status" value="1"/>
</dbReference>
<dbReference type="Pfam" id="PF20235">
    <property type="entry name" value="PIR2-like_helical"/>
    <property type="match status" value="2"/>
</dbReference>
<dbReference type="EMBL" id="CM022228">
    <property type="protein sequence ID" value="KAF7090664.1"/>
    <property type="molecule type" value="Genomic_DNA"/>
</dbReference>
<accession>A0A9R1LKR3</accession>
<dbReference type="AlphaFoldDB" id="A0A9R1LKR3"/>
<organism evidence="2">
    <name type="scientific">Triticum aestivum</name>
    <name type="common">Wheat</name>
    <dbReference type="NCBI Taxonomy" id="4565"/>
    <lineage>
        <taxon>Eukaryota</taxon>
        <taxon>Viridiplantae</taxon>
        <taxon>Streptophyta</taxon>
        <taxon>Embryophyta</taxon>
        <taxon>Tracheophyta</taxon>
        <taxon>Spermatophyta</taxon>
        <taxon>Magnoliopsida</taxon>
        <taxon>Liliopsida</taxon>
        <taxon>Poales</taxon>
        <taxon>Poaceae</taxon>
        <taxon>BOP clade</taxon>
        <taxon>Pooideae</taxon>
        <taxon>Triticodae</taxon>
        <taxon>Triticeae</taxon>
        <taxon>Triticinae</taxon>
        <taxon>Triticum</taxon>
    </lineage>
</organism>
<dbReference type="InterPro" id="IPR046527">
    <property type="entry name" value="PIR2-like_helical"/>
</dbReference>
<gene>
    <name evidence="2" type="ORF">CFC21_093377</name>
</gene>
<evidence type="ECO:0000259" key="1">
    <source>
        <dbReference type="Pfam" id="PF20235"/>
    </source>
</evidence>
<dbReference type="PANTHER" id="PTHR33120:SF42">
    <property type="entry name" value="OS12G0105000 PROTEIN"/>
    <property type="match status" value="1"/>
</dbReference>